<feature type="compositionally biased region" description="Basic and acidic residues" evidence="1">
    <location>
        <begin position="65"/>
        <end position="77"/>
    </location>
</feature>
<accession>A0ABN2RAZ3</accession>
<evidence type="ECO:0000313" key="3">
    <source>
        <dbReference type="Proteomes" id="UP001500013"/>
    </source>
</evidence>
<name>A0ABN2RAZ3_9MICO</name>
<reference evidence="2 3" key="1">
    <citation type="journal article" date="2019" name="Int. J. Syst. Evol. Microbiol.">
        <title>The Global Catalogue of Microorganisms (GCM) 10K type strain sequencing project: providing services to taxonomists for standard genome sequencing and annotation.</title>
        <authorList>
            <consortium name="The Broad Institute Genomics Platform"/>
            <consortium name="The Broad Institute Genome Sequencing Center for Infectious Disease"/>
            <person name="Wu L."/>
            <person name="Ma J."/>
        </authorList>
    </citation>
    <scope>NUCLEOTIDE SEQUENCE [LARGE SCALE GENOMIC DNA]</scope>
    <source>
        <strain evidence="2 3">JCM 15628</strain>
    </source>
</reference>
<gene>
    <name evidence="2" type="ORF">GCM10009817_02360</name>
</gene>
<evidence type="ECO:0000313" key="2">
    <source>
        <dbReference type="EMBL" id="GAA1966085.1"/>
    </source>
</evidence>
<sequence>MSRTVVACADDESAQALKRLNPAKRVGGSGALRPRSAAVHGDVQACTRAAASTDVGTPSSLIINRGDDLPNRQDAHAMRGCQGRRRETGGDDAGRDMGRWSRHRLKCQDDENPV</sequence>
<feature type="region of interest" description="Disordered" evidence="1">
    <location>
        <begin position="50"/>
        <end position="114"/>
    </location>
</feature>
<feature type="compositionally biased region" description="Basic and acidic residues" evidence="1">
    <location>
        <begin position="84"/>
        <end position="99"/>
    </location>
</feature>
<protein>
    <submittedName>
        <fullName evidence="2">Uncharacterized protein</fullName>
    </submittedName>
</protein>
<keyword evidence="3" id="KW-1185">Reference proteome</keyword>
<evidence type="ECO:0000256" key="1">
    <source>
        <dbReference type="SAM" id="MobiDB-lite"/>
    </source>
</evidence>
<organism evidence="2 3">
    <name type="scientific">Terrabacter lapilli</name>
    <dbReference type="NCBI Taxonomy" id="436231"/>
    <lineage>
        <taxon>Bacteria</taxon>
        <taxon>Bacillati</taxon>
        <taxon>Actinomycetota</taxon>
        <taxon>Actinomycetes</taxon>
        <taxon>Micrococcales</taxon>
        <taxon>Intrasporangiaceae</taxon>
        <taxon>Terrabacter</taxon>
    </lineage>
</organism>
<dbReference type="Proteomes" id="UP001500013">
    <property type="component" value="Unassembled WGS sequence"/>
</dbReference>
<dbReference type="EMBL" id="BAAAPU010000001">
    <property type="protein sequence ID" value="GAA1966085.1"/>
    <property type="molecule type" value="Genomic_DNA"/>
</dbReference>
<comment type="caution">
    <text evidence="2">The sequence shown here is derived from an EMBL/GenBank/DDBJ whole genome shotgun (WGS) entry which is preliminary data.</text>
</comment>
<proteinExistence type="predicted"/>